<name>A0A4S4FHM3_9MICO</name>
<dbReference type="GO" id="GO:0003677">
    <property type="term" value="F:DNA binding"/>
    <property type="evidence" value="ECO:0007669"/>
    <property type="project" value="InterPro"/>
</dbReference>
<accession>A0A4S4FHM3</accession>
<reference evidence="3 4" key="1">
    <citation type="submission" date="2019-04" db="EMBL/GenBank/DDBJ databases">
        <authorList>
            <person name="Jiang L."/>
        </authorList>
    </citation>
    <scope>NUCLEOTIDE SEQUENCE [LARGE SCALE GENOMIC DNA]</scope>
    <source>
        <strain evidence="3 4">YIM 131853</strain>
    </source>
</reference>
<dbReference type="RefSeq" id="WP_136427625.1">
    <property type="nucleotide sequence ID" value="NZ_SSSM01000005.1"/>
</dbReference>
<comment type="caution">
    <text evidence="3">The sequence shown here is derived from an EMBL/GenBank/DDBJ whole genome shotgun (WGS) entry which is preliminary data.</text>
</comment>
<feature type="domain" description="Helix-turn-helix" evidence="2">
    <location>
        <begin position="136"/>
        <end position="183"/>
    </location>
</feature>
<evidence type="ECO:0000256" key="1">
    <source>
        <dbReference type="SAM" id="MobiDB-lite"/>
    </source>
</evidence>
<feature type="domain" description="Helix-turn-helix" evidence="2">
    <location>
        <begin position="66"/>
        <end position="113"/>
    </location>
</feature>
<dbReference type="InterPro" id="IPR010093">
    <property type="entry name" value="SinI_DNA-bd"/>
</dbReference>
<protein>
    <submittedName>
        <fullName evidence="3">Helix-turn-helix domain-containing protein</fullName>
    </submittedName>
</protein>
<evidence type="ECO:0000313" key="4">
    <source>
        <dbReference type="Proteomes" id="UP000309133"/>
    </source>
</evidence>
<gene>
    <name evidence="3" type="ORF">E6C64_11270</name>
</gene>
<dbReference type="EMBL" id="SSSM01000005">
    <property type="protein sequence ID" value="THG29294.1"/>
    <property type="molecule type" value="Genomic_DNA"/>
</dbReference>
<proteinExistence type="predicted"/>
<feature type="compositionally biased region" description="Basic and acidic residues" evidence="1">
    <location>
        <begin position="30"/>
        <end position="42"/>
    </location>
</feature>
<dbReference type="Pfam" id="PF12728">
    <property type="entry name" value="HTH_17"/>
    <property type="match status" value="2"/>
</dbReference>
<organism evidence="3 4">
    <name type="scientific">Naasia lichenicola</name>
    <dbReference type="NCBI Taxonomy" id="2565933"/>
    <lineage>
        <taxon>Bacteria</taxon>
        <taxon>Bacillati</taxon>
        <taxon>Actinomycetota</taxon>
        <taxon>Actinomycetes</taxon>
        <taxon>Micrococcales</taxon>
        <taxon>Microbacteriaceae</taxon>
        <taxon>Naasia</taxon>
    </lineage>
</organism>
<dbReference type="SUPFAM" id="SSF46955">
    <property type="entry name" value="Putative DNA-binding domain"/>
    <property type="match status" value="2"/>
</dbReference>
<dbReference type="InterPro" id="IPR009061">
    <property type="entry name" value="DNA-bd_dom_put_sf"/>
</dbReference>
<dbReference type="InterPro" id="IPR041657">
    <property type="entry name" value="HTH_17"/>
</dbReference>
<sequence>MTGRQSAETGASLPAGPGDGTEDSGIGSDRSGDHPSIDASLDHQHWSPQDAAMMDDSLLGHDATVSVNDVAIALNVSRDTAYKWISTGLVPAHRIGPSWVIFADEVRAWLHTRSNQLIASEISLEVDLLADYPDQLTYRDLMQLLGRSKKTIYSWLENGIIPAYRVESRWVTHKIDLARLLSSSSNQATPQTPALSVVERSAG</sequence>
<keyword evidence="4" id="KW-1185">Reference proteome</keyword>
<feature type="region of interest" description="Disordered" evidence="1">
    <location>
        <begin position="1"/>
        <end position="42"/>
    </location>
</feature>
<dbReference type="Proteomes" id="UP000309133">
    <property type="component" value="Unassembled WGS sequence"/>
</dbReference>
<evidence type="ECO:0000259" key="2">
    <source>
        <dbReference type="Pfam" id="PF12728"/>
    </source>
</evidence>
<dbReference type="OrthoDB" id="4871899at2"/>
<dbReference type="AlphaFoldDB" id="A0A4S4FHM3"/>
<evidence type="ECO:0000313" key="3">
    <source>
        <dbReference type="EMBL" id="THG29294.1"/>
    </source>
</evidence>
<dbReference type="NCBIfam" id="TIGR01764">
    <property type="entry name" value="excise"/>
    <property type="match status" value="1"/>
</dbReference>